<organism evidence="1 2">
    <name type="scientific">Juglans regia</name>
    <name type="common">English walnut</name>
    <dbReference type="NCBI Taxonomy" id="51240"/>
    <lineage>
        <taxon>Eukaryota</taxon>
        <taxon>Viridiplantae</taxon>
        <taxon>Streptophyta</taxon>
        <taxon>Embryophyta</taxon>
        <taxon>Tracheophyta</taxon>
        <taxon>Spermatophyta</taxon>
        <taxon>Magnoliopsida</taxon>
        <taxon>eudicotyledons</taxon>
        <taxon>Gunneridae</taxon>
        <taxon>Pentapetalae</taxon>
        <taxon>rosids</taxon>
        <taxon>fabids</taxon>
        <taxon>Fagales</taxon>
        <taxon>Juglandaceae</taxon>
        <taxon>Juglans</taxon>
    </lineage>
</organism>
<dbReference type="Proteomes" id="UP000235220">
    <property type="component" value="Chromosome 9"/>
</dbReference>
<evidence type="ECO:0000313" key="1">
    <source>
        <dbReference type="Proteomes" id="UP000235220"/>
    </source>
</evidence>
<reference evidence="2" key="1">
    <citation type="submission" date="2025-08" db="UniProtKB">
        <authorList>
            <consortium name="RefSeq"/>
        </authorList>
    </citation>
    <scope>IDENTIFICATION</scope>
    <source>
        <tissue evidence="2">Leaves</tissue>
    </source>
</reference>
<dbReference type="Gene3D" id="2.60.40.1820">
    <property type="match status" value="1"/>
</dbReference>
<sequence>MAEKTNYQPAYPLAPANGYPRSDEESATLNPDELRRKKRIKLAIYIAIFVVFQAIVIAVFSVTVMKVKTPKVRLGTAVTFQNVSTSTQPASPSFDISFTTQVRVKNTNFGPYKYDRATVAFMYDGVTVGEVSIPKGKAGMLSTKKVSVSVNVNSKALQSTSNLGSELSSGILTLRSHAKLSGKVELMFVMKKKKSAEMNCTMSINSVSPNELRYLKCK</sequence>
<keyword evidence="1" id="KW-1185">Reference proteome</keyword>
<dbReference type="AlphaFoldDB" id="A0A2I4FBN7"/>
<name>A0A2I4FBN7_JUGRE</name>
<evidence type="ECO:0000313" key="2">
    <source>
        <dbReference type="RefSeq" id="XP_018829043.1"/>
    </source>
</evidence>
<dbReference type="InterPro" id="IPR055301">
    <property type="entry name" value="Lea14-like_2"/>
</dbReference>
<dbReference type="Gramene" id="Jr09_10440_p1">
    <property type="protein sequence ID" value="cds.Jr09_10440_p1"/>
    <property type="gene ID" value="Jr09_10440"/>
</dbReference>
<dbReference type="STRING" id="51240.A0A2I4FBN7"/>
<dbReference type="InterPro" id="IPR004864">
    <property type="entry name" value="LEA_2"/>
</dbReference>
<dbReference type="KEGG" id="jre:108997294"/>
<dbReference type="Pfam" id="PF03168">
    <property type="entry name" value="LEA_2"/>
    <property type="match status" value="1"/>
</dbReference>
<gene>
    <name evidence="2" type="primary">LOC108997294</name>
</gene>
<dbReference type="GeneID" id="108997294"/>
<dbReference type="RefSeq" id="XP_018829043.1">
    <property type="nucleotide sequence ID" value="XM_018973498.2"/>
</dbReference>
<dbReference type="OrthoDB" id="1154928at2759"/>
<dbReference type="PANTHER" id="PTHR31852">
    <property type="entry name" value="LATE EMBRYOGENESIS ABUNDANT (LEA) HYDROXYPROLINE-RICH GLYCOPROTEIN FAMILY"/>
    <property type="match status" value="1"/>
</dbReference>
<protein>
    <submittedName>
        <fullName evidence="2">Uncharacterized protein LOC108997294</fullName>
    </submittedName>
</protein>
<accession>A0A2I4FBN7</accession>
<proteinExistence type="predicted"/>